<feature type="region of interest" description="Disordered" evidence="1">
    <location>
        <begin position="287"/>
        <end position="350"/>
    </location>
</feature>
<name>A0ABD3WT58_SINWO</name>
<feature type="region of interest" description="Disordered" evidence="1">
    <location>
        <begin position="146"/>
        <end position="166"/>
    </location>
</feature>
<feature type="compositionally biased region" description="Basic and acidic residues" evidence="1">
    <location>
        <begin position="334"/>
        <end position="349"/>
    </location>
</feature>
<sequence length="428" mass="49514">MDVLSLRPSEIRYSQDSINNVFDAKSTHKNKFIGNTLDDLCTGECSVENIPSISVKRINGKWFSTDNRRLWVFKHLERHGKCKLIPVYETYYIPDRKFSTRNEGESIRVRGDPGGIWYRKPNSNFQENIPTRGTVSKKETMIDNFNPTYSSEFRPGDQCSTAMDKSKANTKSEMLKYYESASQRRYLTEQGNKHENSVPSHTMDRLRIQTPVVYDKTMSERDICEQSDDRQAPKTSVRFQTLRNFFETKMQQENIVPKCVTKNGPECKHSTEKVIQIANTEPTILGMKTAGRSSDSHLVKRTQSERPSILHNRLPSYSNESVPRTQTDVSQNKYSREVKSKKREQEVNKSPRAIGMTRTIDKTEIQTMISTSKPSTSAATEKYSSERHRRDVTTASSLIQPSIDEKPKRILRKLYTLQWLNHYFQKHG</sequence>
<protein>
    <submittedName>
        <fullName evidence="2">Uncharacterized protein</fullName>
    </submittedName>
</protein>
<dbReference type="Proteomes" id="UP001634394">
    <property type="component" value="Unassembled WGS sequence"/>
</dbReference>
<feature type="compositionally biased region" description="Basic and acidic residues" evidence="1">
    <location>
        <begin position="383"/>
        <end position="392"/>
    </location>
</feature>
<dbReference type="PANTHER" id="PTHR35378:SF1">
    <property type="entry name" value="C2H2-TYPE DOMAIN-CONTAINING PROTEIN"/>
    <property type="match status" value="1"/>
</dbReference>
<feature type="compositionally biased region" description="Polar residues" evidence="1">
    <location>
        <begin position="370"/>
        <end position="379"/>
    </location>
</feature>
<comment type="caution">
    <text evidence="2">The sequence shown here is derived from an EMBL/GenBank/DDBJ whole genome shotgun (WGS) entry which is preliminary data.</text>
</comment>
<feature type="region of interest" description="Disordered" evidence="1">
    <location>
        <begin position="370"/>
        <end position="393"/>
    </location>
</feature>
<evidence type="ECO:0000313" key="3">
    <source>
        <dbReference type="Proteomes" id="UP001634394"/>
    </source>
</evidence>
<gene>
    <name evidence="2" type="ORF">ACJMK2_034257</name>
</gene>
<evidence type="ECO:0000313" key="2">
    <source>
        <dbReference type="EMBL" id="KAL3876408.1"/>
    </source>
</evidence>
<organism evidence="2 3">
    <name type="scientific">Sinanodonta woodiana</name>
    <name type="common">Chinese pond mussel</name>
    <name type="synonym">Anodonta woodiana</name>
    <dbReference type="NCBI Taxonomy" id="1069815"/>
    <lineage>
        <taxon>Eukaryota</taxon>
        <taxon>Metazoa</taxon>
        <taxon>Spiralia</taxon>
        <taxon>Lophotrochozoa</taxon>
        <taxon>Mollusca</taxon>
        <taxon>Bivalvia</taxon>
        <taxon>Autobranchia</taxon>
        <taxon>Heteroconchia</taxon>
        <taxon>Palaeoheterodonta</taxon>
        <taxon>Unionida</taxon>
        <taxon>Unionoidea</taxon>
        <taxon>Unionidae</taxon>
        <taxon>Unioninae</taxon>
        <taxon>Sinanodonta</taxon>
    </lineage>
</organism>
<dbReference type="EMBL" id="JBJQND010000005">
    <property type="protein sequence ID" value="KAL3876408.1"/>
    <property type="molecule type" value="Genomic_DNA"/>
</dbReference>
<proteinExistence type="predicted"/>
<dbReference type="PANTHER" id="PTHR35378">
    <property type="entry name" value="UNNAMED PRODUCT"/>
    <property type="match status" value="1"/>
</dbReference>
<dbReference type="AlphaFoldDB" id="A0ABD3WT58"/>
<feature type="compositionally biased region" description="Polar residues" evidence="1">
    <location>
        <begin position="315"/>
        <end position="333"/>
    </location>
</feature>
<feature type="compositionally biased region" description="Basic and acidic residues" evidence="1">
    <location>
        <begin position="294"/>
        <end position="304"/>
    </location>
</feature>
<keyword evidence="3" id="KW-1185">Reference proteome</keyword>
<accession>A0ABD3WT58</accession>
<reference evidence="2 3" key="1">
    <citation type="submission" date="2024-11" db="EMBL/GenBank/DDBJ databases">
        <title>Chromosome-level genome assembly of the freshwater bivalve Anodonta woodiana.</title>
        <authorList>
            <person name="Chen X."/>
        </authorList>
    </citation>
    <scope>NUCLEOTIDE SEQUENCE [LARGE SCALE GENOMIC DNA]</scope>
    <source>
        <strain evidence="2">MN2024</strain>
        <tissue evidence="2">Gills</tissue>
    </source>
</reference>
<evidence type="ECO:0000256" key="1">
    <source>
        <dbReference type="SAM" id="MobiDB-lite"/>
    </source>
</evidence>